<sequence length="497" mass="56592">MNEAADALASTMLNGHDDVQYQRYNSSEENVDNMDVDDDPKLILQDTIIYQRNGSIANLFDTATGLKLRAEGTLWVENAERYKLKRPNGTPCQVEFHTFAYERDELRAIILYVEDNITKNWVELKPSQKYVAHFTDMVESAELKHFITDYYERVLDNEAKDDLLDLCWEYAREDGRGLLHDEVIKVLTKDANAFFLLTAFREEIWVDAKAQDMKWSRTEIYKLLKKECPDAFKRANTNLSSEPEPMIIDPPIIPDISPVIRDRCDAQTNQLDMLMSLIAEEIEAGTPVKKITPSLLWNKVFIKAKVPDQGDSGAGPRIAKCLVYKIGGLIADLLEERQPHLFKGSKLVNELREIGRTPYPPYTKQVTSDAQWQEYMDKAEGLYLVRRNLHHSEKSGTFSTGGSTKLQVKDIFTGELAPLRSIRRSGTGRVGRPPKNRDYEAGIYYGEEEDQVDTSSGVEAEMPLNAESVWQRVWDLGGEEEILGGRVVPARIKRAGY</sequence>
<organism evidence="1 2">
    <name type="scientific">Monilinia laxa</name>
    <name type="common">Brown rot fungus</name>
    <name type="synonym">Sclerotinia laxa</name>
    <dbReference type="NCBI Taxonomy" id="61186"/>
    <lineage>
        <taxon>Eukaryota</taxon>
        <taxon>Fungi</taxon>
        <taxon>Dikarya</taxon>
        <taxon>Ascomycota</taxon>
        <taxon>Pezizomycotina</taxon>
        <taxon>Leotiomycetes</taxon>
        <taxon>Helotiales</taxon>
        <taxon>Sclerotiniaceae</taxon>
        <taxon>Monilinia</taxon>
    </lineage>
</organism>
<dbReference type="EMBL" id="VIGI01000008">
    <property type="protein sequence ID" value="KAB8296697.1"/>
    <property type="molecule type" value="Genomic_DNA"/>
</dbReference>
<evidence type="ECO:0000313" key="1">
    <source>
        <dbReference type="EMBL" id="KAB8296697.1"/>
    </source>
</evidence>
<reference evidence="1 2" key="1">
    <citation type="submission" date="2019-06" db="EMBL/GenBank/DDBJ databases">
        <title>Genome Sequence of the Brown Rot Fungal Pathogen Monilinia laxa.</title>
        <authorList>
            <person name="De Miccolis Angelini R.M."/>
            <person name="Landi L."/>
            <person name="Abate D."/>
            <person name="Pollastro S."/>
            <person name="Romanazzi G."/>
            <person name="Faretra F."/>
        </authorList>
    </citation>
    <scope>NUCLEOTIDE SEQUENCE [LARGE SCALE GENOMIC DNA]</scope>
    <source>
        <strain evidence="1 2">Mlax316</strain>
    </source>
</reference>
<dbReference type="OrthoDB" id="3511819at2759"/>
<evidence type="ECO:0000313" key="2">
    <source>
        <dbReference type="Proteomes" id="UP000326757"/>
    </source>
</evidence>
<proteinExistence type="predicted"/>
<accession>A0A5N6K301</accession>
<dbReference type="Proteomes" id="UP000326757">
    <property type="component" value="Unassembled WGS sequence"/>
</dbReference>
<name>A0A5N6K301_MONLA</name>
<keyword evidence="2" id="KW-1185">Reference proteome</keyword>
<gene>
    <name evidence="1" type="ORF">EYC80_002117</name>
</gene>
<comment type="caution">
    <text evidence="1">The sequence shown here is derived from an EMBL/GenBank/DDBJ whole genome shotgun (WGS) entry which is preliminary data.</text>
</comment>
<protein>
    <submittedName>
        <fullName evidence="1">Uncharacterized protein</fullName>
    </submittedName>
</protein>
<dbReference type="AlphaFoldDB" id="A0A5N6K301"/>